<evidence type="ECO:0000313" key="2">
    <source>
        <dbReference type="Proteomes" id="UP000316476"/>
    </source>
</evidence>
<dbReference type="RefSeq" id="WP_231604727.1">
    <property type="nucleotide sequence ID" value="NZ_SJPZ01000002.1"/>
</dbReference>
<organism evidence="1 2">
    <name type="scientific">Crateriforma conspicua</name>
    <dbReference type="NCBI Taxonomy" id="2527996"/>
    <lineage>
        <taxon>Bacteria</taxon>
        <taxon>Pseudomonadati</taxon>
        <taxon>Planctomycetota</taxon>
        <taxon>Planctomycetia</taxon>
        <taxon>Planctomycetales</taxon>
        <taxon>Planctomycetaceae</taxon>
        <taxon>Crateriforma</taxon>
    </lineage>
</organism>
<accession>A0A5C6FN24</accession>
<name>A0A5C6FN24_9PLAN</name>
<proteinExistence type="predicted"/>
<evidence type="ECO:0000313" key="1">
    <source>
        <dbReference type="EMBL" id="TWU62028.1"/>
    </source>
</evidence>
<dbReference type="EMBL" id="SJPZ01000002">
    <property type="protein sequence ID" value="TWU62028.1"/>
    <property type="molecule type" value="Genomic_DNA"/>
</dbReference>
<gene>
    <name evidence="1" type="ORF">V7x_37570</name>
</gene>
<dbReference type="Proteomes" id="UP000316476">
    <property type="component" value="Unassembled WGS sequence"/>
</dbReference>
<dbReference type="AlphaFoldDB" id="A0A5C6FN24"/>
<reference evidence="1 2" key="1">
    <citation type="submission" date="2019-02" db="EMBL/GenBank/DDBJ databases">
        <title>Deep-cultivation of Planctomycetes and their phenomic and genomic characterization uncovers novel biology.</title>
        <authorList>
            <person name="Wiegand S."/>
            <person name="Jogler M."/>
            <person name="Boedeker C."/>
            <person name="Pinto D."/>
            <person name="Vollmers J."/>
            <person name="Rivas-Marin E."/>
            <person name="Kohn T."/>
            <person name="Peeters S.H."/>
            <person name="Heuer A."/>
            <person name="Rast P."/>
            <person name="Oberbeckmann S."/>
            <person name="Bunk B."/>
            <person name="Jeske O."/>
            <person name="Meyerdierks A."/>
            <person name="Storesund J.E."/>
            <person name="Kallscheuer N."/>
            <person name="Luecker S."/>
            <person name="Lage O.M."/>
            <person name="Pohl T."/>
            <person name="Merkel B.J."/>
            <person name="Hornburger P."/>
            <person name="Mueller R.-W."/>
            <person name="Bruemmer F."/>
            <person name="Labrenz M."/>
            <person name="Spormann A.M."/>
            <person name="Op Den Camp H."/>
            <person name="Overmann J."/>
            <person name="Amann R."/>
            <person name="Jetten M.S.M."/>
            <person name="Mascher T."/>
            <person name="Medema M.H."/>
            <person name="Devos D.P."/>
            <person name="Kaster A.-K."/>
            <person name="Ovreas L."/>
            <person name="Rohde M."/>
            <person name="Galperin M.Y."/>
            <person name="Jogler C."/>
        </authorList>
    </citation>
    <scope>NUCLEOTIDE SEQUENCE [LARGE SCALE GENOMIC DNA]</scope>
    <source>
        <strain evidence="1 2">V7</strain>
    </source>
</reference>
<protein>
    <submittedName>
        <fullName evidence="1">Uncharacterized protein</fullName>
    </submittedName>
</protein>
<comment type="caution">
    <text evidence="1">The sequence shown here is derived from an EMBL/GenBank/DDBJ whole genome shotgun (WGS) entry which is preliminary data.</text>
</comment>
<sequence length="271" mass="31466">MPVTVRRGEDVWDLHKLLRDIGDLTLDRLEKIRDFLVQELGGAIERRRKFQTEFPAHRQVSRIMSYGRTACFTIRKSNDDAMKQLQRGMERLQLIASIALYDTFLRTKYHDFVYLGSILAEEDSERVTFSFEVTCHVSHFVTAYKELLGHFEANDDAAINDFDLNFRTVQPIPLTVAESVAYRGRLVGPCSIDIEIEKPFTRMTRRLRTSELLKLISQAVHHQPIIVSDFESNDETAETLEYFARVNDTGRLSLDDFELDTENAERFTIQH</sequence>